<accession>A0A8J7RXJ4</accession>
<evidence type="ECO:0000256" key="9">
    <source>
        <dbReference type="ARBA" id="ARBA00023310"/>
    </source>
</evidence>
<evidence type="ECO:0000256" key="13">
    <source>
        <dbReference type="HAMAP-Rule" id="MF_01398"/>
    </source>
</evidence>
<dbReference type="PANTHER" id="PTHR33445">
    <property type="entry name" value="ATP SYNTHASE SUBUNIT B', CHLOROPLASTIC"/>
    <property type="match status" value="1"/>
</dbReference>
<organism evidence="17 18">
    <name type="scientific">Marivibrio halodurans</name>
    <dbReference type="NCBI Taxonomy" id="2039722"/>
    <lineage>
        <taxon>Bacteria</taxon>
        <taxon>Pseudomonadati</taxon>
        <taxon>Pseudomonadota</taxon>
        <taxon>Alphaproteobacteria</taxon>
        <taxon>Rhodospirillales</taxon>
        <taxon>Rhodospirillaceae</taxon>
        <taxon>Marivibrio</taxon>
    </lineage>
</organism>
<reference evidence="17" key="1">
    <citation type="submission" date="2021-04" db="EMBL/GenBank/DDBJ databases">
        <authorList>
            <person name="Zhang D.-C."/>
        </authorList>
    </citation>
    <scope>NUCLEOTIDE SEQUENCE</scope>
    <source>
        <strain evidence="17">CGMCC 1.15697</strain>
    </source>
</reference>
<evidence type="ECO:0000256" key="11">
    <source>
        <dbReference type="ARBA" id="ARBA00025614"/>
    </source>
</evidence>
<dbReference type="GO" id="GO:0012505">
    <property type="term" value="C:endomembrane system"/>
    <property type="evidence" value="ECO:0007669"/>
    <property type="project" value="UniProtKB-SubCell"/>
</dbReference>
<feature type="signal peptide" evidence="16">
    <location>
        <begin position="1"/>
        <end position="27"/>
    </location>
</feature>
<feature type="chain" id="PRO_5035180750" description="ATP synthase subunit b" evidence="16">
    <location>
        <begin position="28"/>
        <end position="198"/>
    </location>
</feature>
<dbReference type="PANTHER" id="PTHR33445:SF1">
    <property type="entry name" value="ATP SYNTHASE SUBUNIT B"/>
    <property type="match status" value="1"/>
</dbReference>
<dbReference type="CDD" id="cd06503">
    <property type="entry name" value="ATP-synt_Fo_b"/>
    <property type="match status" value="1"/>
</dbReference>
<evidence type="ECO:0000256" key="8">
    <source>
        <dbReference type="ARBA" id="ARBA00023136"/>
    </source>
</evidence>
<keyword evidence="7 13" id="KW-0406">Ion transport</keyword>
<protein>
    <recommendedName>
        <fullName evidence="13">ATP synthase subunit b</fullName>
    </recommendedName>
    <alternativeName>
        <fullName evidence="13">ATP synthase F(0) sector subunit b</fullName>
    </alternativeName>
    <alternativeName>
        <fullName evidence="13">ATPase subunit I</fullName>
    </alternativeName>
    <alternativeName>
        <fullName evidence="13">F-type ATPase subunit b</fullName>
        <shortName evidence="13">F-ATPase subunit b</shortName>
    </alternativeName>
</protein>
<dbReference type="AlphaFoldDB" id="A0A8J7RXJ4"/>
<gene>
    <name evidence="13" type="primary">atpF</name>
    <name evidence="17" type="ORF">KAJ83_06205</name>
</gene>
<dbReference type="Proteomes" id="UP000672602">
    <property type="component" value="Unassembled WGS sequence"/>
</dbReference>
<comment type="subunit">
    <text evidence="13">F-type ATPases have 2 components, F(1) - the catalytic core - and F(0) - the membrane proton channel. F(1) has five subunits: alpha(3), beta(3), gamma(1), delta(1), epsilon(1). F(0) has three main subunits: a(1), b(2) and c(10-14). The alpha and beta chains form an alternating ring which encloses part of the gamma chain. F(1) is attached to F(0) by a central stalk formed by the gamma and epsilon chains, while a peripheral stalk is formed by the delta and b chains.</text>
</comment>
<evidence type="ECO:0000313" key="18">
    <source>
        <dbReference type="Proteomes" id="UP000672602"/>
    </source>
</evidence>
<keyword evidence="6 13" id="KW-1133">Transmembrane helix</keyword>
<dbReference type="InterPro" id="IPR002146">
    <property type="entry name" value="ATP_synth_b/b'su_bac/chlpt"/>
</dbReference>
<feature type="coiled-coil region" evidence="15">
    <location>
        <begin position="75"/>
        <end position="164"/>
    </location>
</feature>
<keyword evidence="16" id="KW-0732">Signal</keyword>
<keyword evidence="9 13" id="KW-0066">ATP synthesis</keyword>
<evidence type="ECO:0000256" key="16">
    <source>
        <dbReference type="SAM" id="SignalP"/>
    </source>
</evidence>
<evidence type="ECO:0000256" key="6">
    <source>
        <dbReference type="ARBA" id="ARBA00022989"/>
    </source>
</evidence>
<evidence type="ECO:0000256" key="14">
    <source>
        <dbReference type="RuleBase" id="RU003848"/>
    </source>
</evidence>
<evidence type="ECO:0000256" key="12">
    <source>
        <dbReference type="ARBA" id="ARBA00037847"/>
    </source>
</evidence>
<keyword evidence="2 13" id="KW-0813">Transport</keyword>
<dbReference type="RefSeq" id="WP_210681157.1">
    <property type="nucleotide sequence ID" value="NZ_JAGMWN010000002.1"/>
</dbReference>
<dbReference type="GO" id="GO:0005886">
    <property type="term" value="C:plasma membrane"/>
    <property type="evidence" value="ECO:0007669"/>
    <property type="project" value="UniProtKB-SubCell"/>
</dbReference>
<keyword evidence="3 13" id="KW-0138">CF(0)</keyword>
<evidence type="ECO:0000256" key="7">
    <source>
        <dbReference type="ARBA" id="ARBA00023065"/>
    </source>
</evidence>
<keyword evidence="13" id="KW-1003">Cell membrane</keyword>
<dbReference type="GO" id="GO:0046933">
    <property type="term" value="F:proton-transporting ATP synthase activity, rotational mechanism"/>
    <property type="evidence" value="ECO:0007669"/>
    <property type="project" value="UniProtKB-UniRule"/>
</dbReference>
<keyword evidence="18" id="KW-1185">Reference proteome</keyword>
<evidence type="ECO:0000313" key="17">
    <source>
        <dbReference type="EMBL" id="MBP5856592.1"/>
    </source>
</evidence>
<keyword evidence="4 13" id="KW-0812">Transmembrane</keyword>
<dbReference type="GO" id="GO:0045259">
    <property type="term" value="C:proton-transporting ATP synthase complex"/>
    <property type="evidence" value="ECO:0007669"/>
    <property type="project" value="UniProtKB-KW"/>
</dbReference>
<evidence type="ECO:0000256" key="3">
    <source>
        <dbReference type="ARBA" id="ARBA00022547"/>
    </source>
</evidence>
<comment type="function">
    <text evidence="11">Component of the F(0) channel, it forms part of the peripheral stalk, linking F(1) to F(0). The b'-subunit is a diverged and duplicated form of b found in plants and photosynthetic bacteria.</text>
</comment>
<comment type="caution">
    <text evidence="17">The sequence shown here is derived from an EMBL/GenBank/DDBJ whole genome shotgun (WGS) entry which is preliminary data.</text>
</comment>
<feature type="transmembrane region" description="Helical" evidence="13">
    <location>
        <begin position="51"/>
        <end position="68"/>
    </location>
</feature>
<dbReference type="GO" id="GO:0046961">
    <property type="term" value="F:proton-transporting ATPase activity, rotational mechanism"/>
    <property type="evidence" value="ECO:0007669"/>
    <property type="project" value="TreeGrafter"/>
</dbReference>
<sequence>MTNILMHSRIAGLAAAVLAFGAGAAMAAEPHGGGGGMPQLDPTSFPSQIFWLIVSFLILFLLMWKVALPRVGEVIEQRQQKVSADLERAEKLKEEVDQIAAGYEKLLADARADANEEIRKAQDRIKADQDKKLERHDTELATMISEAEKRIDDARTAALAEIREVASETATAAVAKLVGKAPTKKAIDSALDSAGKEA</sequence>
<name>A0A8J7RXJ4_9PROT</name>
<comment type="similarity">
    <text evidence="1 13 14">Belongs to the ATPase B chain family.</text>
</comment>
<proteinExistence type="inferred from homology"/>
<keyword evidence="5 13" id="KW-0375">Hydrogen ion transport</keyword>
<evidence type="ECO:0000256" key="10">
    <source>
        <dbReference type="ARBA" id="ARBA00025198"/>
    </source>
</evidence>
<evidence type="ECO:0000256" key="4">
    <source>
        <dbReference type="ARBA" id="ARBA00022692"/>
    </source>
</evidence>
<dbReference type="EMBL" id="JAGMWN010000002">
    <property type="protein sequence ID" value="MBP5856592.1"/>
    <property type="molecule type" value="Genomic_DNA"/>
</dbReference>
<evidence type="ECO:0000256" key="1">
    <source>
        <dbReference type="ARBA" id="ARBA00005513"/>
    </source>
</evidence>
<evidence type="ECO:0000256" key="5">
    <source>
        <dbReference type="ARBA" id="ARBA00022781"/>
    </source>
</evidence>
<keyword evidence="15" id="KW-0175">Coiled coil</keyword>
<comment type="subcellular location">
    <subcellularLocation>
        <location evidence="13">Cell membrane</location>
        <topology evidence="13">Single-pass membrane protein</topology>
    </subcellularLocation>
    <subcellularLocation>
        <location evidence="12">Endomembrane system</location>
        <topology evidence="12">Single-pass membrane protein</topology>
    </subcellularLocation>
</comment>
<comment type="function">
    <text evidence="10 13">F(1)F(0) ATP synthase produces ATP from ADP in the presence of a proton or sodium gradient. F-type ATPases consist of two structural domains, F(1) containing the extramembraneous catalytic core and F(0) containing the membrane proton channel, linked together by a central stalk and a peripheral stalk. During catalysis, ATP synthesis in the catalytic domain of F(1) is coupled via a rotary mechanism of the central stalk subunits to proton translocation.</text>
</comment>
<dbReference type="InterPro" id="IPR050059">
    <property type="entry name" value="ATP_synthase_B_chain"/>
</dbReference>
<evidence type="ECO:0000256" key="2">
    <source>
        <dbReference type="ARBA" id="ARBA00022448"/>
    </source>
</evidence>
<dbReference type="Pfam" id="PF00430">
    <property type="entry name" value="ATP-synt_B"/>
    <property type="match status" value="1"/>
</dbReference>
<dbReference type="HAMAP" id="MF_01398">
    <property type="entry name" value="ATP_synth_b_bprime"/>
    <property type="match status" value="1"/>
</dbReference>
<keyword evidence="8 13" id="KW-0472">Membrane</keyword>
<evidence type="ECO:0000256" key="15">
    <source>
        <dbReference type="SAM" id="Coils"/>
    </source>
</evidence>